<dbReference type="PATRIC" id="fig|1398.22.peg.2227"/>
<dbReference type="EMBL" id="LRPN01000088">
    <property type="protein sequence ID" value="KWZ80714.1"/>
    <property type="molecule type" value="Genomic_DNA"/>
</dbReference>
<sequence length="46" mass="4982">MLPAGKSSRHANGCVALKLNSLYSIKQGNIVILPPAANTMKMDKWL</sequence>
<name>A0A133KME9_HEYCO</name>
<comment type="caution">
    <text evidence="1">The sequence shown here is derived from an EMBL/GenBank/DDBJ whole genome shotgun (WGS) entry which is preliminary data.</text>
</comment>
<evidence type="ECO:0000313" key="1">
    <source>
        <dbReference type="EMBL" id="KWZ80714.1"/>
    </source>
</evidence>
<reference evidence="2" key="1">
    <citation type="submission" date="2016-01" db="EMBL/GenBank/DDBJ databases">
        <authorList>
            <person name="Mitreva M."/>
            <person name="Pepin K.H."/>
            <person name="Mihindukulasuriya K.A."/>
            <person name="Fulton R."/>
            <person name="Fronick C."/>
            <person name="O'Laughlin M."/>
            <person name="Miner T."/>
            <person name="Herter B."/>
            <person name="Rosa B.A."/>
            <person name="Cordes M."/>
            <person name="Tomlinson C."/>
            <person name="Wollam A."/>
            <person name="Palsikar V.B."/>
            <person name="Mardis E.R."/>
            <person name="Wilson R.K."/>
        </authorList>
    </citation>
    <scope>NUCLEOTIDE SEQUENCE [LARGE SCALE GENOMIC DNA]</scope>
    <source>
        <strain evidence="2">GED7749B</strain>
    </source>
</reference>
<gene>
    <name evidence="1" type="ORF">HMPREF3213_02218</name>
</gene>
<dbReference type="AlphaFoldDB" id="A0A133KME9"/>
<proteinExistence type="predicted"/>
<evidence type="ECO:0000313" key="2">
    <source>
        <dbReference type="Proteomes" id="UP000070376"/>
    </source>
</evidence>
<accession>A0A133KME9</accession>
<dbReference type="Proteomes" id="UP000070376">
    <property type="component" value="Unassembled WGS sequence"/>
</dbReference>
<organism evidence="1 2">
    <name type="scientific">Heyndrickxia coagulans</name>
    <name type="common">Weizmannia coagulans</name>
    <dbReference type="NCBI Taxonomy" id="1398"/>
    <lineage>
        <taxon>Bacteria</taxon>
        <taxon>Bacillati</taxon>
        <taxon>Bacillota</taxon>
        <taxon>Bacilli</taxon>
        <taxon>Bacillales</taxon>
        <taxon>Bacillaceae</taxon>
        <taxon>Heyndrickxia</taxon>
    </lineage>
</organism>
<protein>
    <submittedName>
        <fullName evidence="1">Uncharacterized protein</fullName>
    </submittedName>
</protein>